<dbReference type="HOGENOM" id="CLU_048251_4_3_0"/>
<dbReference type="PANTHER" id="PTHR33434:SF3">
    <property type="entry name" value="DEGV DOMAIN-CONTAINING PROTEIN YITS"/>
    <property type="match status" value="1"/>
</dbReference>
<keyword evidence="4" id="KW-1185">Reference proteome</keyword>
<keyword evidence="2" id="KW-0446">Lipid-binding</keyword>
<dbReference type="PANTHER" id="PTHR33434">
    <property type="entry name" value="DEGV DOMAIN-CONTAINING PROTEIN DR_1986-RELATED"/>
    <property type="match status" value="1"/>
</dbReference>
<comment type="function">
    <text evidence="1">May bind long-chain fatty acids, such as palmitate, and may play a role in lipid transport or fatty acid metabolism.</text>
</comment>
<dbReference type="STRING" id="1006576.DTL3_1756"/>
<evidence type="ECO:0000256" key="2">
    <source>
        <dbReference type="ARBA" id="ARBA00023121"/>
    </source>
</evidence>
<organism evidence="3 4">
    <name type="scientific">Defluviitoga tunisiensis</name>
    <dbReference type="NCBI Taxonomy" id="1006576"/>
    <lineage>
        <taxon>Bacteria</taxon>
        <taxon>Thermotogati</taxon>
        <taxon>Thermotogota</taxon>
        <taxon>Thermotogae</taxon>
        <taxon>Petrotogales</taxon>
        <taxon>Petrotogaceae</taxon>
        <taxon>Defluviitoga</taxon>
    </lineage>
</organism>
<protein>
    <submittedName>
        <fullName evidence="3">DegV family protein</fullName>
    </submittedName>
</protein>
<dbReference type="Gene3D" id="3.30.1180.10">
    <property type="match status" value="1"/>
</dbReference>
<dbReference type="KEGG" id="dtn:DTL3_1756"/>
<dbReference type="RefSeq" id="WP_045088374.1">
    <property type="nucleotide sequence ID" value="NZ_LN824141.1"/>
</dbReference>
<dbReference type="InterPro" id="IPR050270">
    <property type="entry name" value="DegV_domain_contain"/>
</dbReference>
<evidence type="ECO:0000313" key="3">
    <source>
        <dbReference type="EMBL" id="CEP79041.1"/>
    </source>
</evidence>
<dbReference type="SUPFAM" id="SSF82549">
    <property type="entry name" value="DAK1/DegV-like"/>
    <property type="match status" value="1"/>
</dbReference>
<proteinExistence type="predicted"/>
<dbReference type="GO" id="GO:0008289">
    <property type="term" value="F:lipid binding"/>
    <property type="evidence" value="ECO:0007669"/>
    <property type="project" value="UniProtKB-KW"/>
</dbReference>
<dbReference type="AlphaFoldDB" id="A0A0C7NMC4"/>
<evidence type="ECO:0000256" key="1">
    <source>
        <dbReference type="ARBA" id="ARBA00003238"/>
    </source>
</evidence>
<gene>
    <name evidence="3" type="ORF">DTL3_1756</name>
</gene>
<name>A0A0C7NMC4_DEFTU</name>
<dbReference type="NCBIfam" id="TIGR00762">
    <property type="entry name" value="DegV"/>
    <property type="match status" value="1"/>
</dbReference>
<dbReference type="PROSITE" id="PS51482">
    <property type="entry name" value="DEGV"/>
    <property type="match status" value="1"/>
</dbReference>
<dbReference type="EMBL" id="LN824141">
    <property type="protein sequence ID" value="CEP79041.1"/>
    <property type="molecule type" value="Genomic_DNA"/>
</dbReference>
<accession>A0A0C7NMC4</accession>
<dbReference type="Proteomes" id="UP000032809">
    <property type="component" value="Chromosome I"/>
</dbReference>
<dbReference type="InterPro" id="IPR043168">
    <property type="entry name" value="DegV_C"/>
</dbReference>
<sequence length="287" mass="31906">MIGLICDSATDTPTEILKKDFVKMVPLKVIINGKEYKDGLEITQKEVIEAMEHSIPQTSLPSREDIFDAYKSLIERGYNEIFVITVPEKLSGTFGLFYSTANEIKKIHPNITIEVVDSNSGSLGAAMIVSKVAEYIEEGKSFDYIREQLDSLINGKSKVFFVVPTLKYLKAGGRIGKVSGTLGEILNVKPIISINEEEEFHEVGRARGMNKAIDKMIDSFLQWVGEKKLEFLAVAKSGEKRETQHYFDYIMSKLEHLNPKKIFTGEISSVALVHLGDGLVGVGGLLK</sequence>
<evidence type="ECO:0000313" key="4">
    <source>
        <dbReference type="Proteomes" id="UP000032809"/>
    </source>
</evidence>
<reference evidence="4" key="1">
    <citation type="submission" date="2014-11" db="EMBL/GenBank/DDBJ databases">
        <authorList>
            <person name="Wibberg D."/>
        </authorList>
    </citation>
    <scope>NUCLEOTIDE SEQUENCE [LARGE SCALE GENOMIC DNA]</scope>
    <source>
        <strain evidence="4">L3</strain>
    </source>
</reference>
<dbReference type="InterPro" id="IPR003797">
    <property type="entry name" value="DegV"/>
</dbReference>
<dbReference type="Pfam" id="PF02645">
    <property type="entry name" value="DegV"/>
    <property type="match status" value="1"/>
</dbReference>
<dbReference type="Gene3D" id="3.40.50.10170">
    <property type="match status" value="1"/>
</dbReference>